<proteinExistence type="predicted"/>
<feature type="domain" description="Siderophore-interacting FAD-binding" evidence="1">
    <location>
        <begin position="2"/>
        <end position="61"/>
    </location>
</feature>
<organism evidence="2 3">
    <name type="scientific">Planobispora siamensis</name>
    <dbReference type="NCBI Taxonomy" id="936338"/>
    <lineage>
        <taxon>Bacteria</taxon>
        <taxon>Bacillati</taxon>
        <taxon>Actinomycetota</taxon>
        <taxon>Actinomycetes</taxon>
        <taxon>Streptosporangiales</taxon>
        <taxon>Streptosporangiaceae</taxon>
        <taxon>Planobispora</taxon>
    </lineage>
</organism>
<dbReference type="EMBL" id="BOOJ01000112">
    <property type="protein sequence ID" value="GIH97911.1"/>
    <property type="molecule type" value="Genomic_DNA"/>
</dbReference>
<comment type="caution">
    <text evidence="2">The sequence shown here is derived from an EMBL/GenBank/DDBJ whole genome shotgun (WGS) entry which is preliminary data.</text>
</comment>
<dbReference type="Gene3D" id="2.40.30.10">
    <property type="entry name" value="Translation factors"/>
    <property type="match status" value="1"/>
</dbReference>
<evidence type="ECO:0000313" key="3">
    <source>
        <dbReference type="Proteomes" id="UP000619788"/>
    </source>
</evidence>
<dbReference type="Proteomes" id="UP000619788">
    <property type="component" value="Unassembled WGS sequence"/>
</dbReference>
<dbReference type="InterPro" id="IPR013113">
    <property type="entry name" value="SIP_FAD-bd"/>
</dbReference>
<protein>
    <recommendedName>
        <fullName evidence="1">Siderophore-interacting FAD-binding domain-containing protein</fullName>
    </recommendedName>
</protein>
<reference evidence="2 3" key="1">
    <citation type="submission" date="2021-01" db="EMBL/GenBank/DDBJ databases">
        <title>Whole genome shotgun sequence of Planobispora siamensis NBRC 107568.</title>
        <authorList>
            <person name="Komaki H."/>
            <person name="Tamura T."/>
        </authorList>
    </citation>
    <scope>NUCLEOTIDE SEQUENCE [LARGE SCALE GENOMIC DNA]</scope>
    <source>
        <strain evidence="2 3">NBRC 107568</strain>
    </source>
</reference>
<keyword evidence="3" id="KW-1185">Reference proteome</keyword>
<dbReference type="Pfam" id="PF08021">
    <property type="entry name" value="FAD_binding_9"/>
    <property type="match status" value="1"/>
</dbReference>
<accession>A0A8J3SS67</accession>
<evidence type="ECO:0000259" key="1">
    <source>
        <dbReference type="Pfam" id="PF08021"/>
    </source>
</evidence>
<gene>
    <name evidence="2" type="ORF">Psi01_85410</name>
</gene>
<name>A0A8J3SS67_9ACTN</name>
<dbReference type="RefSeq" id="WP_204069886.1">
    <property type="nucleotide sequence ID" value="NZ_BOOJ01000112.1"/>
</dbReference>
<sequence>MGYEQWFRLFLPVSGDSLTRLPGKPTTLSYARYLTIPKSSRPVLRNYSVRAYRPEGPELDVGAPAGVEVTGAACGARMPQAALGIDKRSDVRHPVNATG</sequence>
<dbReference type="AlphaFoldDB" id="A0A8J3SS67"/>
<evidence type="ECO:0000313" key="2">
    <source>
        <dbReference type="EMBL" id="GIH97911.1"/>
    </source>
</evidence>